<dbReference type="Proteomes" id="UP001172457">
    <property type="component" value="Chromosome 3"/>
</dbReference>
<dbReference type="GO" id="GO:0016787">
    <property type="term" value="F:hydrolase activity"/>
    <property type="evidence" value="ECO:0007669"/>
    <property type="project" value="UniProtKB-KW"/>
</dbReference>
<keyword evidence="11" id="KW-1185">Reference proteome</keyword>
<evidence type="ECO:0000256" key="3">
    <source>
        <dbReference type="ARBA" id="ARBA00022695"/>
    </source>
</evidence>
<feature type="compositionally biased region" description="Low complexity" evidence="8">
    <location>
        <begin position="455"/>
        <end position="475"/>
    </location>
</feature>
<dbReference type="CDD" id="cd09274">
    <property type="entry name" value="RNase_HI_RT_Ty3"/>
    <property type="match status" value="1"/>
</dbReference>
<dbReference type="Pfam" id="PF20167">
    <property type="entry name" value="Transposase_32"/>
    <property type="match status" value="1"/>
</dbReference>
<dbReference type="Pfam" id="PF00665">
    <property type="entry name" value="rve"/>
    <property type="match status" value="1"/>
</dbReference>
<keyword evidence="2" id="KW-0808">Transferase</keyword>
<feature type="region of interest" description="Disordered" evidence="8">
    <location>
        <begin position="427"/>
        <end position="528"/>
    </location>
</feature>
<comment type="caution">
    <text evidence="10">The sequence shown here is derived from an EMBL/GenBank/DDBJ whole genome shotgun (WGS) entry which is preliminary data.</text>
</comment>
<dbReference type="EMBL" id="JARYMX010000003">
    <property type="protein sequence ID" value="KAJ9556024.1"/>
    <property type="molecule type" value="Genomic_DNA"/>
</dbReference>
<dbReference type="SUPFAM" id="SSF53098">
    <property type="entry name" value="Ribonuclease H-like"/>
    <property type="match status" value="1"/>
</dbReference>
<evidence type="ECO:0000259" key="9">
    <source>
        <dbReference type="PROSITE" id="PS50994"/>
    </source>
</evidence>
<dbReference type="Pfam" id="PF17917">
    <property type="entry name" value="RT_RNaseH"/>
    <property type="match status" value="1"/>
</dbReference>
<evidence type="ECO:0000313" key="10">
    <source>
        <dbReference type="EMBL" id="KAJ9556024.1"/>
    </source>
</evidence>
<dbReference type="GO" id="GO:0003964">
    <property type="term" value="F:RNA-directed DNA polymerase activity"/>
    <property type="evidence" value="ECO:0007669"/>
    <property type="project" value="UniProtKB-KW"/>
</dbReference>
<dbReference type="Pfam" id="PF03732">
    <property type="entry name" value="Retrotrans_gag"/>
    <property type="match status" value="1"/>
</dbReference>
<dbReference type="InterPro" id="IPR001584">
    <property type="entry name" value="Integrase_cat-core"/>
</dbReference>
<dbReference type="Pfam" id="PF00078">
    <property type="entry name" value="RVT_1"/>
    <property type="match status" value="1"/>
</dbReference>
<dbReference type="EC" id="2.7.7.49" evidence="1"/>
<evidence type="ECO:0000256" key="5">
    <source>
        <dbReference type="ARBA" id="ARBA00022759"/>
    </source>
</evidence>
<evidence type="ECO:0000256" key="6">
    <source>
        <dbReference type="ARBA" id="ARBA00022801"/>
    </source>
</evidence>
<feature type="compositionally biased region" description="Polar residues" evidence="8">
    <location>
        <begin position="661"/>
        <end position="675"/>
    </location>
</feature>
<dbReference type="PROSITE" id="PS50994">
    <property type="entry name" value="INTEGRASE"/>
    <property type="match status" value="1"/>
</dbReference>
<dbReference type="CDD" id="cd01647">
    <property type="entry name" value="RT_LTR"/>
    <property type="match status" value="1"/>
</dbReference>
<feature type="compositionally biased region" description="Low complexity" evidence="8">
    <location>
        <begin position="612"/>
        <end position="625"/>
    </location>
</feature>
<proteinExistence type="predicted"/>
<evidence type="ECO:0000256" key="4">
    <source>
        <dbReference type="ARBA" id="ARBA00022722"/>
    </source>
</evidence>
<dbReference type="InterPro" id="IPR043128">
    <property type="entry name" value="Rev_trsase/Diguanyl_cyclase"/>
</dbReference>
<dbReference type="InterPro" id="IPR041588">
    <property type="entry name" value="Integrase_H2C2"/>
</dbReference>
<feature type="region of interest" description="Disordered" evidence="8">
    <location>
        <begin position="563"/>
        <end position="714"/>
    </location>
</feature>
<dbReference type="CDD" id="cd00303">
    <property type="entry name" value="retropepsin_like"/>
    <property type="match status" value="1"/>
</dbReference>
<dbReference type="GO" id="GO:0004519">
    <property type="term" value="F:endonuclease activity"/>
    <property type="evidence" value="ECO:0007669"/>
    <property type="project" value="UniProtKB-KW"/>
</dbReference>
<dbReference type="InterPro" id="IPR043502">
    <property type="entry name" value="DNA/RNA_pol_sf"/>
</dbReference>
<keyword evidence="6" id="KW-0378">Hydrolase</keyword>
<dbReference type="InterPro" id="IPR041373">
    <property type="entry name" value="RT_RNaseH"/>
</dbReference>
<name>A0AA38WNC4_9ASTR</name>
<dbReference type="InterPro" id="IPR000477">
    <property type="entry name" value="RT_dom"/>
</dbReference>
<feature type="compositionally biased region" description="Pro residues" evidence="8">
    <location>
        <begin position="64"/>
        <end position="74"/>
    </location>
</feature>
<keyword evidence="7" id="KW-0695">RNA-directed DNA polymerase</keyword>
<accession>A0AA38WNC4</accession>
<feature type="compositionally biased region" description="Low complexity" evidence="8">
    <location>
        <begin position="686"/>
        <end position="697"/>
    </location>
</feature>
<dbReference type="PANTHER" id="PTHR37984">
    <property type="entry name" value="PROTEIN CBG26694"/>
    <property type="match status" value="1"/>
</dbReference>
<dbReference type="FunFam" id="3.10.20.370:FF:000001">
    <property type="entry name" value="Retrovirus-related Pol polyprotein from transposon 17.6-like protein"/>
    <property type="match status" value="1"/>
</dbReference>
<gene>
    <name evidence="10" type="ORF">OSB04_010638</name>
</gene>
<sequence>MQRKSRGEFFNLDPDIERTFRRRKREQRNLQASTSSAMEEENAFLEELPFPGNPPDGRYNNDGLPPPLPPPPGEPHAGPVPIIQEPGPQVQQENPVNGILRNPPPPLNNNQHIEDAEQHIFRLANSKDNSMMDYAIPIVHQLQTGIRDPTCNVPHFELKTVMFQMLQNNGQFAGLSKEDPHAHLRSFLEIAGLFRLRGISDDALKLKLFPFSLSHHARAWYYSLKPNSIFTWDQMAEVFLKKYFPPLRNAQSRNEICTFQQEDDETVPTAWERFKELLRKCPHHGIPYCIQLETFYNGLNYPARQMLDATAGGAFTASSYNEGYNILEKISNNNGHWADSRAKPLQLTGVKNNDTYSTLATQVRDMAVMLKNLTTKKQVVSGIDASEASELPVQCAYCGENHLFDNCPGNPEKVNYIGNNDKTGPFSPTYNPGWRDHPHLKWNSPTLNPQLPRIQGQNNQYPQQQRQSNFQNQGQSHFQNQGQSHFQNQKHVHFQDEEPSRFQNTSHNHSQNHQQTTSPRYPPRQNQQVEPSLEAMMKGFISQTQASIKNLETQVGQMALEIRNRSAGSLPSDTEIPQRPGKEQVKAVTLRSGKDLNKSEKKSQNPDKNFASSSSTPTHTDSPTPAESDFTSPVPNFPLLSPVTSTGPQRTVWKPKEYTSKDMSQSGDSPKTISHTLPKETDNTLSTTVITPVSVTPSPSPSPTPQKTTTPTQVPLYIPYPQRLRNQREEAQFKQFLDVFKQLHINIPLLEAIERMPNYTKFLKDILNKKKRLTEYETVALTEGCSALLTKKIPPKMKDPRSFTIPCSIGGKTIRRALCDLGAGINLMPLSVFTTLGIGEARPTTISIQLADKSIVWPKGKIEDVLVQVDKYIFPADFIILDCEVDQEVPIILGRPFLATGRTLIDVQKGELTMRVHDQRVTFNVLDSLKYPDEREECSTLSEIETWCKEKTLGEILWDADIDDEAEDESEEVPLVTAAFEVLENEDRKTLVPSLEVAPDLELKQLPSNLKYAFLGDSGKLPVIISSSLETDQEEKLVQMLKLHTKAIGWTIADLKGISPTICQHKIILEDKNFNSVEPQRRLNPVMKDVVKKEILKWLDAGIIYPIASSTCVSPVQCVPKKGGVTVITNDKNELIPTRTVTGWRICMDYRRLNKATQKDHFPLPFIDQMLDRLAGKEFYCFLDGYSGYNQIAIAPDDQEKTTFTCPYGTFAFRRMPFGLCNAPATFQRCMMSIFSDMLENSMEVFMDDFSGYGTSYDDCLQNLEKILKRCEETDLVLNWEKCHFMVKEGIVLGHLISKRGIEVDKAKLEVIEKLPEPTTVKGIRSFLGHAGFYRRFIKDFSKISKPLCLLLQQDHAFDFNEECRIAFNILKKALVTAPVVVTPDWSKPFEVMCDASDWAVGAVLGQRKEKIFHSIYYASKTLNNAQINYTTTEKELLAVVFAFEKFRSYLMGTKVIIHTDHAAIKYLISKKDAKPRLIRWILLLQEFDLEIIDRKGINNQVADHLSRLEKQDNPEPGTDICETFPDEKIFAIKQLSVPWFADIVNYLACGIIPKELNKHARRKLIFDSKKYLWDDPFLFKICADQMIRRCVPKEETTQIIQHCHSGPCGGHFSGSRTAAKNLQSGFFWPTLHQDSYSFAKSCNECQRSGNISHRNEMPLNGILEIELFDVWGIDFMGPFPISNNCSYILVAVDYVSKWVEAMACHSNDAKTVIKFLQKQIFSRFGTPRALISDEGTHFINKMLEDVLEKYDIRHRVATAYHPQTNGLAELSNREIKGILAKVVKPHRKDWASKLDDALWAYRTAYKTPIGMSPYKLVYGKACHVPLELEHKAYWAIKKLNMNHDEAGNKRFLQICELEELRNNSYENAKLYKEKTKKWHDKRIIPKELTEGQQVLLFNSRLKLFPGKLSSRWTGPFTIAKVHTYGAIELIDPEKGTTFKSHIHIMPTNIGRKKRTHRCRTRSVNRSFVVPTTTKPSLSDQASRTTSEVELIPNEASDSIRALAEAAAMMTTAEGSRVPYVPPQPTYDRPNPHYTPSHVSVTPPATVSVARATAIPMTATPRLNPIPQSDMFTTAVHPLPDTPPRLLLTLFLGHHLRCPAPAVLLRPLDKLERRKEQQIPVRGILVDYSPASIHALLGTRPHTNSKLDALRKNLSKDDLDDILLTLTIPGSDWYFEGQVRHLRIKSLTNEANVWAQFIKHTLCPTGHNSKLGYPRTLPHAPQPSADPQLDFTCPLRVPFLRCPP</sequence>
<dbReference type="Gene3D" id="3.10.10.10">
    <property type="entry name" value="HIV Type 1 Reverse Transcriptase, subunit A, domain 1"/>
    <property type="match status" value="1"/>
</dbReference>
<feature type="compositionally biased region" description="Low complexity" evidence="8">
    <location>
        <begin position="705"/>
        <end position="714"/>
    </location>
</feature>
<feature type="compositionally biased region" description="Polar residues" evidence="8">
    <location>
        <begin position="501"/>
        <end position="528"/>
    </location>
</feature>
<dbReference type="FunFam" id="3.30.70.270:FF:000020">
    <property type="entry name" value="Transposon Tf2-6 polyprotein-like Protein"/>
    <property type="match status" value="1"/>
</dbReference>
<dbReference type="Gene3D" id="2.40.70.10">
    <property type="entry name" value="Acid Proteases"/>
    <property type="match status" value="1"/>
</dbReference>
<feature type="compositionally biased region" description="Polar residues" evidence="8">
    <location>
        <begin position="476"/>
        <end position="489"/>
    </location>
</feature>
<dbReference type="InterPro" id="IPR036397">
    <property type="entry name" value="RNaseH_sf"/>
</dbReference>
<feature type="region of interest" description="Disordered" evidence="8">
    <location>
        <begin position="20"/>
        <end position="106"/>
    </location>
</feature>
<keyword evidence="4" id="KW-0540">Nuclease</keyword>
<evidence type="ECO:0000313" key="11">
    <source>
        <dbReference type="Proteomes" id="UP001172457"/>
    </source>
</evidence>
<feature type="domain" description="Integrase catalytic" evidence="9">
    <location>
        <begin position="1655"/>
        <end position="1822"/>
    </location>
</feature>
<dbReference type="GO" id="GO:0003676">
    <property type="term" value="F:nucleic acid binding"/>
    <property type="evidence" value="ECO:0007669"/>
    <property type="project" value="InterPro"/>
</dbReference>
<dbReference type="GO" id="GO:0015074">
    <property type="term" value="P:DNA integration"/>
    <property type="evidence" value="ECO:0007669"/>
    <property type="project" value="InterPro"/>
</dbReference>
<dbReference type="SUPFAM" id="SSF56672">
    <property type="entry name" value="DNA/RNA polymerases"/>
    <property type="match status" value="1"/>
</dbReference>
<dbReference type="Gene3D" id="1.10.340.70">
    <property type="match status" value="1"/>
</dbReference>
<evidence type="ECO:0000256" key="2">
    <source>
        <dbReference type="ARBA" id="ARBA00022679"/>
    </source>
</evidence>
<evidence type="ECO:0000256" key="8">
    <source>
        <dbReference type="SAM" id="MobiDB-lite"/>
    </source>
</evidence>
<dbReference type="Gene3D" id="3.30.420.10">
    <property type="entry name" value="Ribonuclease H-like superfamily/Ribonuclease H"/>
    <property type="match status" value="1"/>
</dbReference>
<feature type="compositionally biased region" description="Basic and acidic residues" evidence="8">
    <location>
        <begin position="592"/>
        <end position="605"/>
    </location>
</feature>
<dbReference type="Pfam" id="PF17921">
    <property type="entry name" value="Integrase_H2C2"/>
    <property type="match status" value="1"/>
</dbReference>
<dbReference type="InterPro" id="IPR012337">
    <property type="entry name" value="RNaseH-like_sf"/>
</dbReference>
<dbReference type="InterPro" id="IPR021109">
    <property type="entry name" value="Peptidase_aspartic_dom_sf"/>
</dbReference>
<dbReference type="InterPro" id="IPR046796">
    <property type="entry name" value="Transposase_32_dom"/>
</dbReference>
<reference evidence="10" key="1">
    <citation type="submission" date="2023-03" db="EMBL/GenBank/DDBJ databases">
        <title>Chromosome-scale reference genome and RAD-based genetic map of yellow starthistle (Centaurea solstitialis) reveal putative structural variation and QTLs associated with invader traits.</title>
        <authorList>
            <person name="Reatini B."/>
            <person name="Cang F.A."/>
            <person name="Jiang Q."/>
            <person name="Mckibben M.T.W."/>
            <person name="Barker M.S."/>
            <person name="Rieseberg L.H."/>
            <person name="Dlugosch K.M."/>
        </authorList>
    </citation>
    <scope>NUCLEOTIDE SEQUENCE</scope>
    <source>
        <strain evidence="10">CAN-66</strain>
        <tissue evidence="10">Leaf</tissue>
    </source>
</reference>
<dbReference type="Gene3D" id="3.30.70.270">
    <property type="match status" value="2"/>
</dbReference>
<evidence type="ECO:0000256" key="1">
    <source>
        <dbReference type="ARBA" id="ARBA00012493"/>
    </source>
</evidence>
<organism evidence="10 11">
    <name type="scientific">Centaurea solstitialis</name>
    <name type="common">yellow star-thistle</name>
    <dbReference type="NCBI Taxonomy" id="347529"/>
    <lineage>
        <taxon>Eukaryota</taxon>
        <taxon>Viridiplantae</taxon>
        <taxon>Streptophyta</taxon>
        <taxon>Embryophyta</taxon>
        <taxon>Tracheophyta</taxon>
        <taxon>Spermatophyta</taxon>
        <taxon>Magnoliopsida</taxon>
        <taxon>eudicotyledons</taxon>
        <taxon>Gunneridae</taxon>
        <taxon>Pentapetalae</taxon>
        <taxon>asterids</taxon>
        <taxon>campanulids</taxon>
        <taxon>Asterales</taxon>
        <taxon>Asteraceae</taxon>
        <taxon>Carduoideae</taxon>
        <taxon>Cardueae</taxon>
        <taxon>Centaureinae</taxon>
        <taxon>Centaurea</taxon>
    </lineage>
</organism>
<protein>
    <recommendedName>
        <fullName evidence="1">RNA-directed DNA polymerase</fullName>
        <ecNumber evidence="1">2.7.7.49</ecNumber>
    </recommendedName>
</protein>
<dbReference type="InterPro" id="IPR050951">
    <property type="entry name" value="Retrovirus_Pol_polyprotein"/>
</dbReference>
<dbReference type="InterPro" id="IPR005162">
    <property type="entry name" value="Retrotrans_gag_dom"/>
</dbReference>
<keyword evidence="3" id="KW-0548">Nucleotidyltransferase</keyword>
<dbReference type="PANTHER" id="PTHR37984:SF5">
    <property type="entry name" value="PROTEIN NYNRIN-LIKE"/>
    <property type="match status" value="1"/>
</dbReference>
<evidence type="ECO:0000256" key="7">
    <source>
        <dbReference type="ARBA" id="ARBA00022918"/>
    </source>
</evidence>
<keyword evidence="5" id="KW-0255">Endonuclease</keyword>